<dbReference type="Proteomes" id="UP001356427">
    <property type="component" value="Unassembled WGS sequence"/>
</dbReference>
<evidence type="ECO:0000313" key="1">
    <source>
        <dbReference type="EMBL" id="KAK6322491.1"/>
    </source>
</evidence>
<dbReference type="EMBL" id="JAGTTL010000005">
    <property type="protein sequence ID" value="KAK6322491.1"/>
    <property type="molecule type" value="Genomic_DNA"/>
</dbReference>
<proteinExistence type="predicted"/>
<keyword evidence="2" id="KW-1185">Reference proteome</keyword>
<gene>
    <name evidence="1" type="ORF">J4Q44_G00072830</name>
</gene>
<organism evidence="1 2">
    <name type="scientific">Coregonus suidteri</name>
    <dbReference type="NCBI Taxonomy" id="861788"/>
    <lineage>
        <taxon>Eukaryota</taxon>
        <taxon>Metazoa</taxon>
        <taxon>Chordata</taxon>
        <taxon>Craniata</taxon>
        <taxon>Vertebrata</taxon>
        <taxon>Euteleostomi</taxon>
        <taxon>Actinopterygii</taxon>
        <taxon>Neopterygii</taxon>
        <taxon>Teleostei</taxon>
        <taxon>Protacanthopterygii</taxon>
        <taxon>Salmoniformes</taxon>
        <taxon>Salmonidae</taxon>
        <taxon>Coregoninae</taxon>
        <taxon>Coregonus</taxon>
    </lineage>
</organism>
<dbReference type="AlphaFoldDB" id="A0AAN8R2Q7"/>
<evidence type="ECO:0000313" key="2">
    <source>
        <dbReference type="Proteomes" id="UP001356427"/>
    </source>
</evidence>
<name>A0AAN8R2Q7_9TELE</name>
<protein>
    <submittedName>
        <fullName evidence="1">Uncharacterized protein</fullName>
    </submittedName>
</protein>
<comment type="caution">
    <text evidence="1">The sequence shown here is derived from an EMBL/GenBank/DDBJ whole genome shotgun (WGS) entry which is preliminary data.</text>
</comment>
<sequence length="68" mass="8065">MECAQLSRLKGDRFDGRTKRKLANVSSLANPPWKWNLLDWMEGWRREQKEGVQKLSSRLTKKFPETCQ</sequence>
<accession>A0AAN8R2Q7</accession>
<reference evidence="1 2" key="1">
    <citation type="submission" date="2021-04" db="EMBL/GenBank/DDBJ databases">
        <authorList>
            <person name="De Guttry C."/>
            <person name="Zahm M."/>
            <person name="Klopp C."/>
            <person name="Cabau C."/>
            <person name="Louis A."/>
            <person name="Berthelot C."/>
            <person name="Parey E."/>
            <person name="Roest Crollius H."/>
            <person name="Montfort J."/>
            <person name="Robinson-Rechavi M."/>
            <person name="Bucao C."/>
            <person name="Bouchez O."/>
            <person name="Gislard M."/>
            <person name="Lluch J."/>
            <person name="Milhes M."/>
            <person name="Lampietro C."/>
            <person name="Lopez Roques C."/>
            <person name="Donnadieu C."/>
            <person name="Braasch I."/>
            <person name="Desvignes T."/>
            <person name="Postlethwait J."/>
            <person name="Bobe J."/>
            <person name="Wedekind C."/>
            <person name="Guiguen Y."/>
        </authorList>
    </citation>
    <scope>NUCLEOTIDE SEQUENCE [LARGE SCALE GENOMIC DNA]</scope>
    <source>
        <strain evidence="1">Cs_M1</strain>
        <tissue evidence="1">Blood</tissue>
    </source>
</reference>